<dbReference type="Gene3D" id="1.10.3720.10">
    <property type="entry name" value="MetI-like"/>
    <property type="match status" value="1"/>
</dbReference>
<evidence type="ECO:0000256" key="7">
    <source>
        <dbReference type="ARBA" id="ARBA00023136"/>
    </source>
</evidence>
<feature type="transmembrane region" description="Helical" evidence="8">
    <location>
        <begin position="102"/>
        <end position="126"/>
    </location>
</feature>
<feature type="domain" description="ABC transmembrane type-1" evidence="9">
    <location>
        <begin position="100"/>
        <end position="290"/>
    </location>
</feature>
<dbReference type="Proteomes" id="UP000218505">
    <property type="component" value="Chromosome"/>
</dbReference>
<keyword evidence="7 8" id="KW-0472">Membrane</keyword>
<evidence type="ECO:0000313" key="10">
    <source>
        <dbReference type="EMBL" id="ATE58171.1"/>
    </source>
</evidence>
<evidence type="ECO:0000256" key="4">
    <source>
        <dbReference type="ARBA" id="ARBA00022519"/>
    </source>
</evidence>
<comment type="similarity">
    <text evidence="8">Belongs to the binding-protein-dependent transport system permease family.</text>
</comment>
<evidence type="ECO:0000256" key="8">
    <source>
        <dbReference type="RuleBase" id="RU363032"/>
    </source>
</evidence>
<sequence>MAARGGAGGGAAGADPGGADRVHAADPARVRSVEGGGAVKPVSLLRGAFTLACVVFVLLPLLVVVVASVSTDHVLTGVPSGFTLEWVRTALAYEPFRIGVQYSLQVAAIATALSLLLGVPAAYAIARLDVPGAGLLRTVFVAPLSLPRVVTGFSFFVLYASLLPSAYGTVGGVAFAHTLLLLPFVVSLVGAGLAGLDPALEEAARDLGASPVATFFRVTLPQIRTSLVISAVFAFLTSFDEVDTSVFLMPADVTTLPVAIFLRLEQNQDPTTSAVSSLMIVASLAVAALAALGVRGSGLAGSRNSSGEGRP</sequence>
<dbReference type="AlphaFoldDB" id="A0A290ZGP6"/>
<organism evidence="10 11">
    <name type="scientific">Actinosynnema pretiosum</name>
    <dbReference type="NCBI Taxonomy" id="42197"/>
    <lineage>
        <taxon>Bacteria</taxon>
        <taxon>Bacillati</taxon>
        <taxon>Actinomycetota</taxon>
        <taxon>Actinomycetes</taxon>
        <taxon>Pseudonocardiales</taxon>
        <taxon>Pseudonocardiaceae</taxon>
        <taxon>Actinosynnema</taxon>
    </lineage>
</organism>
<comment type="subcellular location">
    <subcellularLocation>
        <location evidence="1">Cell inner membrane</location>
        <topology evidence="1">Multi-pass membrane protein</topology>
    </subcellularLocation>
    <subcellularLocation>
        <location evidence="8">Cell membrane</location>
        <topology evidence="8">Multi-pass membrane protein</topology>
    </subcellularLocation>
</comment>
<evidence type="ECO:0000256" key="1">
    <source>
        <dbReference type="ARBA" id="ARBA00004429"/>
    </source>
</evidence>
<dbReference type="KEGG" id="apre:CNX65_14390"/>
<dbReference type="GO" id="GO:0055085">
    <property type="term" value="P:transmembrane transport"/>
    <property type="evidence" value="ECO:0007669"/>
    <property type="project" value="InterPro"/>
</dbReference>
<dbReference type="SUPFAM" id="SSF161098">
    <property type="entry name" value="MetI-like"/>
    <property type="match status" value="1"/>
</dbReference>
<evidence type="ECO:0000256" key="5">
    <source>
        <dbReference type="ARBA" id="ARBA00022692"/>
    </source>
</evidence>
<keyword evidence="11" id="KW-1185">Reference proteome</keyword>
<dbReference type="EMBL" id="CP023445">
    <property type="protein sequence ID" value="ATE58171.1"/>
    <property type="molecule type" value="Genomic_DNA"/>
</dbReference>
<feature type="transmembrane region" description="Helical" evidence="8">
    <location>
        <begin position="48"/>
        <end position="69"/>
    </location>
</feature>
<keyword evidence="3" id="KW-1003">Cell membrane</keyword>
<feature type="transmembrane region" description="Helical" evidence="8">
    <location>
        <begin position="174"/>
        <end position="194"/>
    </location>
</feature>
<dbReference type="PANTHER" id="PTHR43357">
    <property type="entry name" value="INNER MEMBRANE ABC TRANSPORTER PERMEASE PROTEIN YDCV"/>
    <property type="match status" value="1"/>
</dbReference>
<keyword evidence="2 8" id="KW-0813">Transport</keyword>
<keyword evidence="6 8" id="KW-1133">Transmembrane helix</keyword>
<dbReference type="PANTHER" id="PTHR43357:SF4">
    <property type="entry name" value="INNER MEMBRANE ABC TRANSPORTER PERMEASE PROTEIN YDCV"/>
    <property type="match status" value="1"/>
</dbReference>
<keyword evidence="4" id="KW-0997">Cell inner membrane</keyword>
<proteinExistence type="inferred from homology"/>
<evidence type="ECO:0000259" key="9">
    <source>
        <dbReference type="PROSITE" id="PS50928"/>
    </source>
</evidence>
<dbReference type="PROSITE" id="PS50928">
    <property type="entry name" value="ABC_TM1"/>
    <property type="match status" value="1"/>
</dbReference>
<evidence type="ECO:0000313" key="11">
    <source>
        <dbReference type="Proteomes" id="UP000218505"/>
    </source>
</evidence>
<protein>
    <recommendedName>
        <fullName evidence="9">ABC transmembrane type-1 domain-containing protein</fullName>
    </recommendedName>
</protein>
<accession>A0A290ZGP6</accession>
<evidence type="ECO:0000256" key="6">
    <source>
        <dbReference type="ARBA" id="ARBA00022989"/>
    </source>
</evidence>
<feature type="transmembrane region" description="Helical" evidence="8">
    <location>
        <begin position="138"/>
        <end position="162"/>
    </location>
</feature>
<keyword evidence="5 8" id="KW-0812">Transmembrane</keyword>
<feature type="transmembrane region" description="Helical" evidence="8">
    <location>
        <begin position="274"/>
        <end position="294"/>
    </location>
</feature>
<evidence type="ECO:0000256" key="2">
    <source>
        <dbReference type="ARBA" id="ARBA00022448"/>
    </source>
</evidence>
<reference evidence="10" key="1">
    <citation type="submission" date="2017-09" db="EMBL/GenBank/DDBJ databases">
        <title>Complete Genome Sequence of ansamitocin-producing Bacterium Actinosynnema pretiosum X47.</title>
        <authorList>
            <person name="Cao G."/>
            <person name="Zong G."/>
            <person name="Zhong C."/>
            <person name="Fu J."/>
        </authorList>
    </citation>
    <scope>NUCLEOTIDE SEQUENCE [LARGE SCALE GENOMIC DNA]</scope>
    <source>
        <strain evidence="10">X47</strain>
    </source>
</reference>
<dbReference type="CDD" id="cd06261">
    <property type="entry name" value="TM_PBP2"/>
    <property type="match status" value="1"/>
</dbReference>
<dbReference type="InterPro" id="IPR035906">
    <property type="entry name" value="MetI-like_sf"/>
</dbReference>
<evidence type="ECO:0000256" key="3">
    <source>
        <dbReference type="ARBA" id="ARBA00022475"/>
    </source>
</evidence>
<gene>
    <name evidence="10" type="ORF">CNX65_14390</name>
</gene>
<dbReference type="GO" id="GO:0005886">
    <property type="term" value="C:plasma membrane"/>
    <property type="evidence" value="ECO:0007669"/>
    <property type="project" value="UniProtKB-SubCell"/>
</dbReference>
<name>A0A290ZGP6_9PSEU</name>
<dbReference type="InterPro" id="IPR000515">
    <property type="entry name" value="MetI-like"/>
</dbReference>
<dbReference type="Pfam" id="PF00528">
    <property type="entry name" value="BPD_transp_1"/>
    <property type="match status" value="1"/>
</dbReference>